<proteinExistence type="predicted"/>
<dbReference type="InterPro" id="IPR007973">
    <property type="entry name" value="Pilus_assembly_TraE"/>
</dbReference>
<protein>
    <recommendedName>
        <fullName evidence="4">Conjugal transfer protein TraE</fullName>
    </recommendedName>
</protein>
<name>A0A916Z8Z9_9SPHN</name>
<gene>
    <name evidence="2" type="ORF">GCM10010990_35230</name>
</gene>
<keyword evidence="1" id="KW-0472">Membrane</keyword>
<reference evidence="2" key="1">
    <citation type="journal article" date="2014" name="Int. J. Syst. Evol. Microbiol.">
        <title>Complete genome sequence of Corynebacterium casei LMG S-19264T (=DSM 44701T), isolated from a smear-ripened cheese.</title>
        <authorList>
            <consortium name="US DOE Joint Genome Institute (JGI-PGF)"/>
            <person name="Walter F."/>
            <person name="Albersmeier A."/>
            <person name="Kalinowski J."/>
            <person name="Ruckert C."/>
        </authorList>
    </citation>
    <scope>NUCLEOTIDE SEQUENCE</scope>
    <source>
        <strain evidence="2">CGMCC 1.15360</strain>
    </source>
</reference>
<keyword evidence="1" id="KW-1133">Transmembrane helix</keyword>
<dbReference type="AlphaFoldDB" id="A0A916Z8Z9"/>
<dbReference type="Pfam" id="PF05309">
    <property type="entry name" value="TraE"/>
    <property type="match status" value="1"/>
</dbReference>
<dbReference type="EMBL" id="BMIP01000011">
    <property type="protein sequence ID" value="GGD82207.1"/>
    <property type="molecule type" value="Genomic_DNA"/>
</dbReference>
<keyword evidence="1" id="KW-0812">Transmembrane</keyword>
<comment type="caution">
    <text evidence="2">The sequence shown here is derived from an EMBL/GenBank/DDBJ whole genome shotgun (WGS) entry which is preliminary data.</text>
</comment>
<feature type="transmembrane region" description="Helical" evidence="1">
    <location>
        <begin position="19"/>
        <end position="38"/>
    </location>
</feature>
<evidence type="ECO:0000256" key="1">
    <source>
        <dbReference type="SAM" id="Phobius"/>
    </source>
</evidence>
<reference evidence="2" key="2">
    <citation type="submission" date="2020-09" db="EMBL/GenBank/DDBJ databases">
        <authorList>
            <person name="Sun Q."/>
            <person name="Zhou Y."/>
        </authorList>
    </citation>
    <scope>NUCLEOTIDE SEQUENCE</scope>
    <source>
        <strain evidence="2">CGMCC 1.15360</strain>
    </source>
</reference>
<dbReference type="OrthoDB" id="7405099at2"/>
<evidence type="ECO:0000313" key="3">
    <source>
        <dbReference type="Proteomes" id="UP000612349"/>
    </source>
</evidence>
<dbReference type="Proteomes" id="UP000612349">
    <property type="component" value="Unassembled WGS sequence"/>
</dbReference>
<organism evidence="2 3">
    <name type="scientific">Croceicoccus mobilis</name>
    <dbReference type="NCBI Taxonomy" id="1703339"/>
    <lineage>
        <taxon>Bacteria</taxon>
        <taxon>Pseudomonadati</taxon>
        <taxon>Pseudomonadota</taxon>
        <taxon>Alphaproteobacteria</taxon>
        <taxon>Sphingomonadales</taxon>
        <taxon>Erythrobacteraceae</taxon>
        <taxon>Croceicoccus</taxon>
    </lineage>
</organism>
<evidence type="ECO:0008006" key="4">
    <source>
        <dbReference type="Google" id="ProtNLM"/>
    </source>
</evidence>
<evidence type="ECO:0000313" key="2">
    <source>
        <dbReference type="EMBL" id="GGD82207.1"/>
    </source>
</evidence>
<dbReference type="RefSeq" id="WP_066769514.1">
    <property type="nucleotide sequence ID" value="NZ_BMIP01000011.1"/>
</dbReference>
<sequence length="188" mass="20945">MDISIAHETSQRTLKQRNLLALACLVLGVLLVVMFVAANTRDREVILQPVIPQEMRISNGEVSPEYLEAVTRDAAQLALNRSPETLGYWVDSLVKITAPEDQGKLKSELMGIVANQEGSQVTQFVTIDWIRVDPENLTSKVGGVLHTVVGSRDVRQEHKIFQFNWKYTGLSLKLKGFGVVVRSEEDEG</sequence>
<accession>A0A916Z8Z9</accession>
<keyword evidence="3" id="KW-1185">Reference proteome</keyword>